<accession>M2LYX7</accession>
<organism evidence="1 2">
    <name type="scientific">Baudoinia panamericana (strain UAMH 10762)</name>
    <name type="common">Angels' share fungus</name>
    <name type="synonym">Baudoinia compniacensis (strain UAMH 10762)</name>
    <dbReference type="NCBI Taxonomy" id="717646"/>
    <lineage>
        <taxon>Eukaryota</taxon>
        <taxon>Fungi</taxon>
        <taxon>Dikarya</taxon>
        <taxon>Ascomycota</taxon>
        <taxon>Pezizomycotina</taxon>
        <taxon>Dothideomycetes</taxon>
        <taxon>Dothideomycetidae</taxon>
        <taxon>Mycosphaerellales</taxon>
        <taxon>Teratosphaeriaceae</taxon>
        <taxon>Baudoinia</taxon>
    </lineage>
</organism>
<dbReference type="HOGENOM" id="CLU_2960372_0_0_1"/>
<dbReference type="KEGG" id="bcom:BAUCODRAFT_30320"/>
<dbReference type="AlphaFoldDB" id="M2LYX7"/>
<dbReference type="Proteomes" id="UP000011761">
    <property type="component" value="Unassembled WGS sequence"/>
</dbReference>
<evidence type="ECO:0000313" key="2">
    <source>
        <dbReference type="Proteomes" id="UP000011761"/>
    </source>
</evidence>
<evidence type="ECO:0000313" key="1">
    <source>
        <dbReference type="EMBL" id="EMC99902.1"/>
    </source>
</evidence>
<name>M2LYX7_BAUPA</name>
<protein>
    <submittedName>
        <fullName evidence="1">Uncharacterized protein</fullName>
    </submittedName>
</protein>
<dbReference type="GeneID" id="19111196"/>
<sequence length="59" mass="6770">MIRNSARSIAVILLHMHRERYSDLSGNAASSWGRLFLAIALTETTRGQYVSKREMYGWP</sequence>
<reference evidence="1 2" key="1">
    <citation type="journal article" date="2012" name="PLoS Pathog.">
        <title>Diverse lifestyles and strategies of plant pathogenesis encoded in the genomes of eighteen Dothideomycetes fungi.</title>
        <authorList>
            <person name="Ohm R.A."/>
            <person name="Feau N."/>
            <person name="Henrissat B."/>
            <person name="Schoch C.L."/>
            <person name="Horwitz B.A."/>
            <person name="Barry K.W."/>
            <person name="Condon B.J."/>
            <person name="Copeland A.C."/>
            <person name="Dhillon B."/>
            <person name="Glaser F."/>
            <person name="Hesse C.N."/>
            <person name="Kosti I."/>
            <person name="LaButti K."/>
            <person name="Lindquist E.A."/>
            <person name="Lucas S."/>
            <person name="Salamov A.A."/>
            <person name="Bradshaw R.E."/>
            <person name="Ciuffetti L."/>
            <person name="Hamelin R.C."/>
            <person name="Kema G.H.J."/>
            <person name="Lawrence C."/>
            <person name="Scott J.A."/>
            <person name="Spatafora J.W."/>
            <person name="Turgeon B.G."/>
            <person name="de Wit P.J.G.M."/>
            <person name="Zhong S."/>
            <person name="Goodwin S.B."/>
            <person name="Grigoriev I.V."/>
        </authorList>
    </citation>
    <scope>NUCLEOTIDE SEQUENCE [LARGE SCALE GENOMIC DNA]</scope>
    <source>
        <strain evidence="1 2">UAMH 10762</strain>
    </source>
</reference>
<gene>
    <name evidence="1" type="ORF">BAUCODRAFT_30320</name>
</gene>
<proteinExistence type="predicted"/>
<keyword evidence="2" id="KW-1185">Reference proteome</keyword>
<dbReference type="EMBL" id="KB445551">
    <property type="protein sequence ID" value="EMC99902.1"/>
    <property type="molecule type" value="Genomic_DNA"/>
</dbReference>
<dbReference type="RefSeq" id="XP_007673007.1">
    <property type="nucleotide sequence ID" value="XM_007674817.1"/>
</dbReference>